<comment type="caution">
    <text evidence="1">The sequence shown here is derived from an EMBL/GenBank/DDBJ whole genome shotgun (WGS) entry which is preliminary data.</text>
</comment>
<accession>A0ACB7IPW1</accession>
<gene>
    <name evidence="1" type="ORF">CCMSSC00406_0009553</name>
</gene>
<dbReference type="Proteomes" id="UP000824881">
    <property type="component" value="Unassembled WGS sequence"/>
</dbReference>
<sequence length="498" mass="57373">MVDSSANKRMQALKRLGCKLLVETRDLMREVQIDDMIDDGDDIRKEIEDGIAFLEKVTNTEIATLRRLQRKRLGEEDNGLVEDDSWDDIADEVQVVLDKIDILWPPTVSDTDKTTGKRLRDTQATDGADEETSTASKPPLKKTKRGGNKSKSKSTRTKTNTQDSGGSRGDGVDRDEDGQNRRLSPIEERAQSNLIRLDGIIRSVTTKPKAGAHALWRRIIDFKNGDHKSEESMAFARLLQGYTKLTTGDLDLWFGDVVRKEGSLKVEIQEHARANETEDSLKRMENWSKSLSSFESKSQVHDLVHNVMSVIVQVQMAEEWGSHEPAWKTEYITGAFEALKDKEIQNAKRLMTEERYEEWFESNRTKFRDIEQKIMTSRNWTLSLYREFGSIVLLDSRWNPSRYNKDHRSEGFGSFLKFFLANMAHRYARGDEATYYPEELQYDMKVPMVKYHYGNEDDNDRTVIETVRFITGDDVVADYVAEFINKRRTKLGKRAVRG</sequence>
<reference evidence="1 2" key="1">
    <citation type="journal article" date="2021" name="Appl. Environ. Microbiol.">
        <title>Genetic linkage and physical mapping for an oyster mushroom Pleurotus cornucopiae and QTL analysis for the trait cap color.</title>
        <authorList>
            <person name="Zhang Y."/>
            <person name="Gao W."/>
            <person name="Sonnenberg A."/>
            <person name="Chen Q."/>
            <person name="Zhang J."/>
            <person name="Huang C."/>
        </authorList>
    </citation>
    <scope>NUCLEOTIDE SEQUENCE [LARGE SCALE GENOMIC DNA]</scope>
    <source>
        <strain evidence="1">CCMSSC00406</strain>
    </source>
</reference>
<proteinExistence type="predicted"/>
<evidence type="ECO:0000313" key="1">
    <source>
        <dbReference type="EMBL" id="KAG9220232.1"/>
    </source>
</evidence>
<organism evidence="1 2">
    <name type="scientific">Pleurotus cornucopiae</name>
    <name type="common">Cornucopia mushroom</name>
    <dbReference type="NCBI Taxonomy" id="5321"/>
    <lineage>
        <taxon>Eukaryota</taxon>
        <taxon>Fungi</taxon>
        <taxon>Dikarya</taxon>
        <taxon>Basidiomycota</taxon>
        <taxon>Agaricomycotina</taxon>
        <taxon>Agaricomycetes</taxon>
        <taxon>Agaricomycetidae</taxon>
        <taxon>Agaricales</taxon>
        <taxon>Pleurotineae</taxon>
        <taxon>Pleurotaceae</taxon>
        <taxon>Pleurotus</taxon>
    </lineage>
</organism>
<name>A0ACB7IPW1_PLECO</name>
<protein>
    <submittedName>
        <fullName evidence="1">Uncharacterized protein</fullName>
    </submittedName>
</protein>
<keyword evidence="2" id="KW-1185">Reference proteome</keyword>
<dbReference type="EMBL" id="WQMT02000008">
    <property type="protein sequence ID" value="KAG9220232.1"/>
    <property type="molecule type" value="Genomic_DNA"/>
</dbReference>
<evidence type="ECO:0000313" key="2">
    <source>
        <dbReference type="Proteomes" id="UP000824881"/>
    </source>
</evidence>